<gene>
    <name evidence="3" type="ORF">CDAR_10691</name>
</gene>
<evidence type="ECO:0000313" key="4">
    <source>
        <dbReference type="Proteomes" id="UP001054837"/>
    </source>
</evidence>
<keyword evidence="2" id="KW-0472">Membrane</keyword>
<evidence type="ECO:0000256" key="2">
    <source>
        <dbReference type="SAM" id="Phobius"/>
    </source>
</evidence>
<accession>A0AAV4SXV5</accession>
<dbReference type="EMBL" id="BPLQ01008506">
    <property type="protein sequence ID" value="GIY37796.1"/>
    <property type="molecule type" value="Genomic_DNA"/>
</dbReference>
<evidence type="ECO:0008006" key="5">
    <source>
        <dbReference type="Google" id="ProtNLM"/>
    </source>
</evidence>
<keyword evidence="4" id="KW-1185">Reference proteome</keyword>
<proteinExistence type="predicted"/>
<dbReference type="Proteomes" id="UP001054837">
    <property type="component" value="Unassembled WGS sequence"/>
</dbReference>
<protein>
    <recommendedName>
        <fullName evidence="5">Transmembrane protein</fullName>
    </recommendedName>
</protein>
<name>A0AAV4SXV5_9ARAC</name>
<feature type="transmembrane region" description="Helical" evidence="2">
    <location>
        <begin position="59"/>
        <end position="78"/>
    </location>
</feature>
<organism evidence="3 4">
    <name type="scientific">Caerostris darwini</name>
    <dbReference type="NCBI Taxonomy" id="1538125"/>
    <lineage>
        <taxon>Eukaryota</taxon>
        <taxon>Metazoa</taxon>
        <taxon>Ecdysozoa</taxon>
        <taxon>Arthropoda</taxon>
        <taxon>Chelicerata</taxon>
        <taxon>Arachnida</taxon>
        <taxon>Araneae</taxon>
        <taxon>Araneomorphae</taxon>
        <taxon>Entelegynae</taxon>
        <taxon>Araneoidea</taxon>
        <taxon>Araneidae</taxon>
        <taxon>Caerostris</taxon>
    </lineage>
</organism>
<evidence type="ECO:0000256" key="1">
    <source>
        <dbReference type="SAM" id="MobiDB-lite"/>
    </source>
</evidence>
<evidence type="ECO:0000313" key="3">
    <source>
        <dbReference type="EMBL" id="GIY37796.1"/>
    </source>
</evidence>
<feature type="compositionally biased region" description="Basic and acidic residues" evidence="1">
    <location>
        <begin position="138"/>
        <end position="150"/>
    </location>
</feature>
<dbReference type="AlphaFoldDB" id="A0AAV4SXV5"/>
<comment type="caution">
    <text evidence="3">The sequence shown here is derived from an EMBL/GenBank/DDBJ whole genome shotgun (WGS) entry which is preliminary data.</text>
</comment>
<keyword evidence="2" id="KW-0812">Transmembrane</keyword>
<feature type="region of interest" description="Disordered" evidence="1">
    <location>
        <begin position="138"/>
        <end position="161"/>
    </location>
</feature>
<sequence>MVTERGRELCKIMDEIYYMTLRNSTVQYTTRARTSIDTVFSTHSVRTCGLYDKVFSHHLPHYLMMISLFVMIALFVKISRGMAKTTKSHRHEREKGKQKRFSESTISKLTTSIFSCRTESFIPVRTVSRAGMGAQEKLPLKRQWESERQKNKQQRSPMDMRVVKKVSARKMSLVFIFFCSWGKAPSYPGRSVL</sequence>
<reference evidence="3 4" key="1">
    <citation type="submission" date="2021-06" db="EMBL/GenBank/DDBJ databases">
        <title>Caerostris darwini draft genome.</title>
        <authorList>
            <person name="Kono N."/>
            <person name="Arakawa K."/>
        </authorList>
    </citation>
    <scope>NUCLEOTIDE SEQUENCE [LARGE SCALE GENOMIC DNA]</scope>
</reference>
<keyword evidence="2" id="KW-1133">Transmembrane helix</keyword>